<gene>
    <name evidence="1" type="ORF">HRV97_15040</name>
</gene>
<proteinExistence type="predicted"/>
<protein>
    <submittedName>
        <fullName evidence="1">Uncharacterized protein</fullName>
    </submittedName>
</protein>
<comment type="caution">
    <text evidence="1">The sequence shown here is derived from an EMBL/GenBank/DDBJ whole genome shotgun (WGS) entry which is preliminary data.</text>
</comment>
<name>A0ABX2JKZ3_9SPHN</name>
<accession>A0ABX2JKZ3</accession>
<organism evidence="1 2">
    <name type="scientific">Sphingomonas hominis</name>
    <dbReference type="NCBI Taxonomy" id="2741495"/>
    <lineage>
        <taxon>Bacteria</taxon>
        <taxon>Pseudomonadati</taxon>
        <taxon>Pseudomonadota</taxon>
        <taxon>Alphaproteobacteria</taxon>
        <taxon>Sphingomonadales</taxon>
        <taxon>Sphingomonadaceae</taxon>
        <taxon>Sphingomonas</taxon>
    </lineage>
</organism>
<keyword evidence="2" id="KW-1185">Reference proteome</keyword>
<evidence type="ECO:0000313" key="1">
    <source>
        <dbReference type="EMBL" id="NTS66469.1"/>
    </source>
</evidence>
<evidence type="ECO:0000313" key="2">
    <source>
        <dbReference type="Proteomes" id="UP000621447"/>
    </source>
</evidence>
<sequence>MLGMVRSGLTADEVSLPITYALASEVLKPFADAISFDVGAGERWR</sequence>
<reference evidence="1 2" key="1">
    <citation type="submission" date="2020-06" db="EMBL/GenBank/DDBJ databases">
        <title>Sphingomonas hominis sp. nov., a member of the Sphingomonas, isolated from the hair of a 22-year-old girl.</title>
        <authorList>
            <person name="Zhang D.-F."/>
            <person name="Cui X.-W."/>
        </authorList>
    </citation>
    <scope>NUCLEOTIDE SEQUENCE [LARGE SCALE GENOMIC DNA]</scope>
    <source>
        <strain evidence="1 2">HHU CXW</strain>
    </source>
</reference>
<dbReference type="Proteomes" id="UP000621447">
    <property type="component" value="Unassembled WGS sequence"/>
</dbReference>
<dbReference type="RefSeq" id="WP_174195070.1">
    <property type="nucleotide sequence ID" value="NZ_JABULH010000008.1"/>
</dbReference>
<dbReference type="EMBL" id="JABULH010000008">
    <property type="protein sequence ID" value="NTS66469.1"/>
    <property type="molecule type" value="Genomic_DNA"/>
</dbReference>